<keyword evidence="3" id="KW-1185">Reference proteome</keyword>
<protein>
    <submittedName>
        <fullName evidence="2">Gluconate 2-dehydrogenase subunit 3 family protein</fullName>
        <ecNumber evidence="2">1.-.-.-</ecNumber>
    </submittedName>
</protein>
<dbReference type="EMBL" id="JARFYM010000021">
    <property type="protein sequence ID" value="MDL2401658.1"/>
    <property type="molecule type" value="Genomic_DNA"/>
</dbReference>
<accession>A0ABT7K104</accession>
<name>A0ABT7K104_9HYPH</name>
<feature type="compositionally biased region" description="Low complexity" evidence="1">
    <location>
        <begin position="124"/>
        <end position="134"/>
    </location>
</feature>
<proteinExistence type="predicted"/>
<comment type="caution">
    <text evidence="2">The sequence shown here is derived from an EMBL/GenBank/DDBJ whole genome shotgun (WGS) entry which is preliminary data.</text>
</comment>
<evidence type="ECO:0000313" key="2">
    <source>
        <dbReference type="EMBL" id="MDL2401658.1"/>
    </source>
</evidence>
<dbReference type="Proteomes" id="UP001172645">
    <property type="component" value="Unassembled WGS sequence"/>
</dbReference>
<evidence type="ECO:0000313" key="3">
    <source>
        <dbReference type="Proteomes" id="UP001172645"/>
    </source>
</evidence>
<keyword evidence="2" id="KW-0560">Oxidoreductase</keyword>
<reference evidence="2" key="1">
    <citation type="submission" date="2023-06" db="EMBL/GenBank/DDBJ databases">
        <title>Phylogenetic Diversity of Rhizobium strains.</title>
        <authorList>
            <person name="Moura F.T."/>
            <person name="Helene L.C.F."/>
            <person name="Hungria M."/>
        </authorList>
    </citation>
    <scope>NUCLEOTIDE SEQUENCE</scope>
    <source>
        <strain evidence="2">CCGE526</strain>
    </source>
</reference>
<organism evidence="2 3">
    <name type="scientific">Rhizobium mayense</name>
    <dbReference type="NCBI Taxonomy" id="1312184"/>
    <lineage>
        <taxon>Bacteria</taxon>
        <taxon>Pseudomonadati</taxon>
        <taxon>Pseudomonadota</taxon>
        <taxon>Alphaproteobacteria</taxon>
        <taxon>Hyphomicrobiales</taxon>
        <taxon>Rhizobiaceae</taxon>
        <taxon>Rhizobium/Agrobacterium group</taxon>
        <taxon>Rhizobium</taxon>
    </lineage>
</organism>
<evidence type="ECO:0000256" key="1">
    <source>
        <dbReference type="SAM" id="MobiDB-lite"/>
    </source>
</evidence>
<dbReference type="InterPro" id="IPR027056">
    <property type="entry name" value="Gluconate_2DH_su3"/>
</dbReference>
<sequence length="146" mass="16136">MQDPNICPFRLETFRAILDRIIPADDFPSATENGVDRFILDLCNVGLVAYQDDISRGLAALDERTNDRFEHLSASQQDEILSGLDHEVWFQALCELAAEGYYADPANGANPAAISWEMIGYQPGLPEGPSGPEENPQDAVRGRLWA</sequence>
<gene>
    <name evidence="2" type="ORF">PY649_22375</name>
</gene>
<dbReference type="EC" id="1.-.-.-" evidence="2"/>
<dbReference type="GO" id="GO:0016491">
    <property type="term" value="F:oxidoreductase activity"/>
    <property type="evidence" value="ECO:0007669"/>
    <property type="project" value="UniProtKB-KW"/>
</dbReference>
<dbReference type="RefSeq" id="WP_285870901.1">
    <property type="nucleotide sequence ID" value="NZ_JARFYM010000021.1"/>
</dbReference>
<dbReference type="Pfam" id="PF13618">
    <property type="entry name" value="Gluconate_2-dh3"/>
    <property type="match status" value="1"/>
</dbReference>
<feature type="region of interest" description="Disordered" evidence="1">
    <location>
        <begin position="124"/>
        <end position="146"/>
    </location>
</feature>